<feature type="region of interest" description="Disordered" evidence="1">
    <location>
        <begin position="1"/>
        <end position="65"/>
    </location>
</feature>
<dbReference type="EMBL" id="DS547103">
    <property type="protein sequence ID" value="EDR07801.1"/>
    <property type="molecule type" value="Genomic_DNA"/>
</dbReference>
<dbReference type="GeneID" id="6077294"/>
<dbReference type="HOGENOM" id="CLU_1023321_0_0_1"/>
<reference evidence="2 3" key="1">
    <citation type="journal article" date="2008" name="Nature">
        <title>The genome of Laccaria bicolor provides insights into mycorrhizal symbiosis.</title>
        <authorList>
            <person name="Martin F."/>
            <person name="Aerts A."/>
            <person name="Ahren D."/>
            <person name="Brun A."/>
            <person name="Danchin E.G.J."/>
            <person name="Duchaussoy F."/>
            <person name="Gibon J."/>
            <person name="Kohler A."/>
            <person name="Lindquist E."/>
            <person name="Pereda V."/>
            <person name="Salamov A."/>
            <person name="Shapiro H.J."/>
            <person name="Wuyts J."/>
            <person name="Blaudez D."/>
            <person name="Buee M."/>
            <person name="Brokstein P."/>
            <person name="Canbaeck B."/>
            <person name="Cohen D."/>
            <person name="Courty P.E."/>
            <person name="Coutinho P.M."/>
            <person name="Delaruelle C."/>
            <person name="Detter J.C."/>
            <person name="Deveau A."/>
            <person name="DiFazio S."/>
            <person name="Duplessis S."/>
            <person name="Fraissinet-Tachet L."/>
            <person name="Lucic E."/>
            <person name="Frey-Klett P."/>
            <person name="Fourrey C."/>
            <person name="Feussner I."/>
            <person name="Gay G."/>
            <person name="Grimwood J."/>
            <person name="Hoegger P.J."/>
            <person name="Jain P."/>
            <person name="Kilaru S."/>
            <person name="Labbe J."/>
            <person name="Lin Y.C."/>
            <person name="Legue V."/>
            <person name="Le Tacon F."/>
            <person name="Marmeisse R."/>
            <person name="Melayah D."/>
            <person name="Montanini B."/>
            <person name="Muratet M."/>
            <person name="Nehls U."/>
            <person name="Niculita-Hirzel H."/>
            <person name="Oudot-Le Secq M.P."/>
            <person name="Peter M."/>
            <person name="Quesneville H."/>
            <person name="Rajashekar B."/>
            <person name="Reich M."/>
            <person name="Rouhier N."/>
            <person name="Schmutz J."/>
            <person name="Yin T."/>
            <person name="Chalot M."/>
            <person name="Henrissat B."/>
            <person name="Kuees U."/>
            <person name="Lucas S."/>
            <person name="Van de Peer Y."/>
            <person name="Podila G.K."/>
            <person name="Polle A."/>
            <person name="Pukkila P.J."/>
            <person name="Richardson P.M."/>
            <person name="Rouze P."/>
            <person name="Sanders I.R."/>
            <person name="Stajich J.E."/>
            <person name="Tunlid A."/>
            <person name="Tuskan G."/>
            <person name="Grigoriev I.V."/>
        </authorList>
    </citation>
    <scope>NUCLEOTIDE SEQUENCE [LARGE SCALE GENOMIC DNA]</scope>
    <source>
        <strain evidence="3">S238N-H82 / ATCC MYA-4686</strain>
    </source>
</reference>
<feature type="compositionally biased region" description="Basic residues" evidence="1">
    <location>
        <begin position="23"/>
        <end position="36"/>
    </location>
</feature>
<keyword evidence="3" id="KW-1185">Reference proteome</keyword>
<proteinExistence type="predicted"/>
<feature type="region of interest" description="Disordered" evidence="1">
    <location>
        <begin position="194"/>
        <end position="239"/>
    </location>
</feature>
<feature type="compositionally biased region" description="Acidic residues" evidence="1">
    <location>
        <begin position="194"/>
        <end position="214"/>
    </location>
</feature>
<organism evidence="3">
    <name type="scientific">Laccaria bicolor (strain S238N-H82 / ATCC MYA-4686)</name>
    <name type="common">Bicoloured deceiver</name>
    <name type="synonym">Laccaria laccata var. bicolor</name>
    <dbReference type="NCBI Taxonomy" id="486041"/>
    <lineage>
        <taxon>Eukaryota</taxon>
        <taxon>Fungi</taxon>
        <taxon>Dikarya</taxon>
        <taxon>Basidiomycota</taxon>
        <taxon>Agaricomycotina</taxon>
        <taxon>Agaricomycetes</taxon>
        <taxon>Agaricomycetidae</taxon>
        <taxon>Agaricales</taxon>
        <taxon>Agaricineae</taxon>
        <taxon>Hydnangiaceae</taxon>
        <taxon>Laccaria</taxon>
    </lineage>
</organism>
<feature type="compositionally biased region" description="Basic and acidic residues" evidence="1">
    <location>
        <begin position="49"/>
        <end position="58"/>
    </location>
</feature>
<dbReference type="Proteomes" id="UP000001194">
    <property type="component" value="Unassembled WGS sequence"/>
</dbReference>
<accession>B0DBZ0</accession>
<feature type="compositionally biased region" description="Basic residues" evidence="1">
    <location>
        <begin position="1"/>
        <end position="10"/>
    </location>
</feature>
<evidence type="ECO:0000313" key="2">
    <source>
        <dbReference type="EMBL" id="EDR07801.1"/>
    </source>
</evidence>
<dbReference type="AlphaFoldDB" id="B0DBZ0"/>
<dbReference type="OrthoDB" id="2969099at2759"/>
<gene>
    <name evidence="2" type="ORF">LACBIDRAFT_297974</name>
</gene>
<dbReference type="KEGG" id="lbc:LACBIDRAFT_297974"/>
<name>B0DBZ0_LACBS</name>
<protein>
    <submittedName>
        <fullName evidence="2">Predicted protein</fullName>
    </submittedName>
</protein>
<dbReference type="RefSeq" id="XP_001881590.1">
    <property type="nucleotide sequence ID" value="XM_001881555.1"/>
</dbReference>
<feature type="compositionally biased region" description="Basic and acidic residues" evidence="1">
    <location>
        <begin position="215"/>
        <end position="231"/>
    </location>
</feature>
<evidence type="ECO:0000256" key="1">
    <source>
        <dbReference type="SAM" id="MobiDB-lite"/>
    </source>
</evidence>
<sequence>MAKGHKKRQHLTSNSEGASPSKVKNHAKSFKKHKHQQILDSDDNMDVDDQNRDSDLRSKAKKLKPPVKVHPLAKNLVDHRKQMRRLELTLFPTTRTTERDGWKCLGKTGTAVLYKLFQDWENDYSPQEYKISSRLVSMQFFGHPCDRPKDICARPFILNWTTENRKAPSKYKDESRPIFCVEYQCLGGCNAEAPESEESAAEEDQDEDVSDENEENRREAMGVDQQIEKKGVVKKASQKTGSCPQKVKIHIEVLTDDLSNTYVWQLFVHHQT</sequence>
<dbReference type="InParanoid" id="B0DBZ0"/>
<evidence type="ECO:0000313" key="3">
    <source>
        <dbReference type="Proteomes" id="UP000001194"/>
    </source>
</evidence>
<dbReference type="STRING" id="486041.B0DBZ0"/>